<evidence type="ECO:0000313" key="2">
    <source>
        <dbReference type="EMBL" id="KAL3878511.1"/>
    </source>
</evidence>
<feature type="chain" id="PRO_5044862491" evidence="1">
    <location>
        <begin position="20"/>
        <end position="210"/>
    </location>
</feature>
<proteinExistence type="predicted"/>
<reference evidence="2 3" key="1">
    <citation type="submission" date="2024-11" db="EMBL/GenBank/DDBJ databases">
        <title>Chromosome-level genome assembly of the freshwater bivalve Anodonta woodiana.</title>
        <authorList>
            <person name="Chen X."/>
        </authorList>
    </citation>
    <scope>NUCLEOTIDE SEQUENCE [LARGE SCALE GENOMIC DNA]</scope>
    <source>
        <strain evidence="2">MN2024</strain>
        <tissue evidence="2">Gills</tissue>
    </source>
</reference>
<dbReference type="EMBL" id="JBJQND010000004">
    <property type="protein sequence ID" value="KAL3878511.1"/>
    <property type="molecule type" value="Genomic_DNA"/>
</dbReference>
<evidence type="ECO:0000256" key="1">
    <source>
        <dbReference type="SAM" id="SignalP"/>
    </source>
</evidence>
<name>A0ABD3WX23_SINWO</name>
<keyword evidence="1" id="KW-0732">Signal</keyword>
<comment type="caution">
    <text evidence="2">The sequence shown here is derived from an EMBL/GenBank/DDBJ whole genome shotgun (WGS) entry which is preliminary data.</text>
</comment>
<gene>
    <name evidence="2" type="ORF">ACJMK2_030851</name>
</gene>
<accession>A0ABD3WX23</accession>
<keyword evidence="3" id="KW-1185">Reference proteome</keyword>
<dbReference type="Proteomes" id="UP001634394">
    <property type="component" value="Unassembled WGS sequence"/>
</dbReference>
<organism evidence="2 3">
    <name type="scientific">Sinanodonta woodiana</name>
    <name type="common">Chinese pond mussel</name>
    <name type="synonym">Anodonta woodiana</name>
    <dbReference type="NCBI Taxonomy" id="1069815"/>
    <lineage>
        <taxon>Eukaryota</taxon>
        <taxon>Metazoa</taxon>
        <taxon>Spiralia</taxon>
        <taxon>Lophotrochozoa</taxon>
        <taxon>Mollusca</taxon>
        <taxon>Bivalvia</taxon>
        <taxon>Autobranchia</taxon>
        <taxon>Heteroconchia</taxon>
        <taxon>Palaeoheterodonta</taxon>
        <taxon>Unionida</taxon>
        <taxon>Unionoidea</taxon>
        <taxon>Unionidae</taxon>
        <taxon>Unioninae</taxon>
        <taxon>Sinanodonta</taxon>
    </lineage>
</organism>
<protein>
    <submittedName>
        <fullName evidence="2">Uncharacterized protein</fullName>
    </submittedName>
</protein>
<evidence type="ECO:0000313" key="3">
    <source>
        <dbReference type="Proteomes" id="UP001634394"/>
    </source>
</evidence>
<dbReference type="AlphaFoldDB" id="A0ABD3WX23"/>
<feature type="signal peptide" evidence="1">
    <location>
        <begin position="1"/>
        <end position="19"/>
    </location>
</feature>
<sequence>MLTLVVILFLLMNIHGNVAACVFPTELVGMWSSSDGGHLDITADEINDYRINLTVMLTVISFKCHDLYQGKYILKSSSSFLFNTFEFDAYLCVDFYKISSTKFTYQLASVVDPSLNERVVTSFAGNIPVLADICNRLRPTMTEHSLQKKDSQIAMFETTVLISRTTEPNIQLHLEAKTQKGPVEYAALIGGVVWRHAEPSKKDEETKGVQ</sequence>